<protein>
    <submittedName>
        <fullName evidence="1">Uncharacterized protein</fullName>
    </submittedName>
</protein>
<proteinExistence type="predicted"/>
<evidence type="ECO:0000313" key="1">
    <source>
        <dbReference type="WBParaSite" id="BTMF_0000184101-mRNA-1"/>
    </source>
</evidence>
<name>A0A0R3Q690_9BILA</name>
<sequence length="50" mass="5646">LTIILPILQPFKRSITASGARSKPSYTVSLLCNKFISLMKIKDDSYFEPI</sequence>
<accession>A0A0R3Q690</accession>
<dbReference type="WBParaSite" id="BTMF_0000184101-mRNA-1">
    <property type="protein sequence ID" value="BTMF_0000184101-mRNA-1"/>
    <property type="gene ID" value="BTMF_0000184101"/>
</dbReference>
<reference evidence="1" key="1">
    <citation type="submission" date="2017-02" db="UniProtKB">
        <authorList>
            <consortium name="WormBaseParasite"/>
        </authorList>
    </citation>
    <scope>IDENTIFICATION</scope>
</reference>
<organism evidence="1">
    <name type="scientific">Brugia timori</name>
    <dbReference type="NCBI Taxonomy" id="42155"/>
    <lineage>
        <taxon>Eukaryota</taxon>
        <taxon>Metazoa</taxon>
        <taxon>Ecdysozoa</taxon>
        <taxon>Nematoda</taxon>
        <taxon>Chromadorea</taxon>
        <taxon>Rhabditida</taxon>
        <taxon>Spirurina</taxon>
        <taxon>Spiruromorpha</taxon>
        <taxon>Filarioidea</taxon>
        <taxon>Onchocercidae</taxon>
        <taxon>Brugia</taxon>
    </lineage>
</organism>
<dbReference type="AlphaFoldDB" id="A0A0R3Q690"/>